<feature type="region of interest" description="Disordered" evidence="5">
    <location>
        <begin position="328"/>
        <end position="349"/>
    </location>
</feature>
<dbReference type="InterPro" id="IPR009057">
    <property type="entry name" value="Homeodomain-like_sf"/>
</dbReference>
<protein>
    <recommendedName>
        <fullName evidence="6">HTH tetR-type domain-containing protein</fullName>
    </recommendedName>
</protein>
<reference evidence="7 8" key="1">
    <citation type="submission" date="2012-01" db="EMBL/GenBank/DDBJ databases">
        <title>The Genome Sequence of Scardovia wiggsiae F0424.</title>
        <authorList>
            <consortium name="The Broad Institute Genome Sequencing Platform"/>
            <person name="Earl A."/>
            <person name="Ward D."/>
            <person name="Feldgarden M."/>
            <person name="Gevers D."/>
            <person name="Izard J."/>
            <person name="Ganesan A."/>
            <person name="Baranova O.V."/>
            <person name="Blanton J.M."/>
            <person name="Tanner A.C."/>
            <person name="Mathney J."/>
            <person name="Dewhirst F.E."/>
            <person name="Young S.K."/>
            <person name="Zeng Q."/>
            <person name="Gargeya S."/>
            <person name="Fitzgerald M."/>
            <person name="Haas B."/>
            <person name="Abouelleil A."/>
            <person name="Alvarado L."/>
            <person name="Arachchi H.M."/>
            <person name="Berlin A."/>
            <person name="Chapman S.B."/>
            <person name="Gearin G."/>
            <person name="Goldberg J."/>
            <person name="Griggs A."/>
            <person name="Gujja S."/>
            <person name="Hansen M."/>
            <person name="Heiman D."/>
            <person name="Howarth C."/>
            <person name="Larimer J."/>
            <person name="Lui A."/>
            <person name="MacDonald P.J.P."/>
            <person name="McCowen C."/>
            <person name="Montmayeur A."/>
            <person name="Murphy C."/>
            <person name="Neiman D."/>
            <person name="Pearson M."/>
            <person name="Priest M."/>
            <person name="Roberts A."/>
            <person name="Saif S."/>
            <person name="Shea T."/>
            <person name="Sisk P."/>
            <person name="Stolte C."/>
            <person name="Sykes S."/>
            <person name="Wortman J."/>
            <person name="Nusbaum C."/>
            <person name="Birren B."/>
        </authorList>
    </citation>
    <scope>NUCLEOTIDE SEQUENCE [LARGE SCALE GENOMIC DNA]</scope>
    <source>
        <strain evidence="7 8">F0424</strain>
    </source>
</reference>
<evidence type="ECO:0000256" key="4">
    <source>
        <dbReference type="PROSITE-ProRule" id="PRU00335"/>
    </source>
</evidence>
<keyword evidence="8" id="KW-1185">Reference proteome</keyword>
<dbReference type="EMBL" id="AGZS01000006">
    <property type="protein sequence ID" value="EJD64699.1"/>
    <property type="molecule type" value="Genomic_DNA"/>
</dbReference>
<accession>J0WYN1</accession>
<dbReference type="PANTHER" id="PTHR30055:SF234">
    <property type="entry name" value="HTH-TYPE TRANSCRIPTIONAL REGULATOR BETI"/>
    <property type="match status" value="1"/>
</dbReference>
<dbReference type="Gene3D" id="1.10.357.10">
    <property type="entry name" value="Tetracycline Repressor, domain 2"/>
    <property type="match status" value="1"/>
</dbReference>
<dbReference type="PANTHER" id="PTHR30055">
    <property type="entry name" value="HTH-TYPE TRANSCRIPTIONAL REGULATOR RUTR"/>
    <property type="match status" value="1"/>
</dbReference>
<gene>
    <name evidence="7" type="ORF">HMPREF9156_01194</name>
</gene>
<keyword evidence="1" id="KW-0805">Transcription regulation</keyword>
<organism evidence="7 8">
    <name type="scientific">Scardovia wiggsiae F0424</name>
    <dbReference type="NCBI Taxonomy" id="857290"/>
    <lineage>
        <taxon>Bacteria</taxon>
        <taxon>Bacillati</taxon>
        <taxon>Actinomycetota</taxon>
        <taxon>Actinomycetes</taxon>
        <taxon>Bifidobacteriales</taxon>
        <taxon>Bifidobacteriaceae</taxon>
        <taxon>Scardovia</taxon>
    </lineage>
</organism>
<feature type="region of interest" description="Disordered" evidence="5">
    <location>
        <begin position="73"/>
        <end position="127"/>
    </location>
</feature>
<dbReference type="AlphaFoldDB" id="J0WYN1"/>
<name>J0WYN1_9BIFI</name>
<dbReference type="GO" id="GO:0000976">
    <property type="term" value="F:transcription cis-regulatory region binding"/>
    <property type="evidence" value="ECO:0007669"/>
    <property type="project" value="TreeGrafter"/>
</dbReference>
<feature type="compositionally biased region" description="Polar residues" evidence="5">
    <location>
        <begin position="73"/>
        <end position="83"/>
    </location>
</feature>
<evidence type="ECO:0000313" key="8">
    <source>
        <dbReference type="Proteomes" id="UP000006415"/>
    </source>
</evidence>
<feature type="compositionally biased region" description="Basic and acidic residues" evidence="5">
    <location>
        <begin position="338"/>
        <end position="349"/>
    </location>
</feature>
<evidence type="ECO:0000256" key="5">
    <source>
        <dbReference type="SAM" id="MobiDB-lite"/>
    </source>
</evidence>
<evidence type="ECO:0000259" key="6">
    <source>
        <dbReference type="PROSITE" id="PS50977"/>
    </source>
</evidence>
<dbReference type="PRINTS" id="PR00455">
    <property type="entry name" value="HTHTETR"/>
</dbReference>
<evidence type="ECO:0000256" key="3">
    <source>
        <dbReference type="ARBA" id="ARBA00023163"/>
    </source>
</evidence>
<dbReference type="HOGENOM" id="CLU_794303_0_0_11"/>
<evidence type="ECO:0000256" key="2">
    <source>
        <dbReference type="ARBA" id="ARBA00023125"/>
    </source>
</evidence>
<sequence length="349" mass="37281">MSVTGLYEKAKVQSIKGQADMAEQLAEVYGSTAAENTADTVASSTADTVAGTTAATAAGSTVSERIVTQTALDGNTVTGSTASGDKGTASGDKGTASGGRGAAAGGRDAAAENTLAEGAPPRGTVAEGTLADAAREEFLAYGYMNASMRRIAAAAGCTTGTLYYRFRDKGELFRYLVDDAANEFMELYKNANEEFSELPPSSQISCMAMYSHQHLDEMLGIIYRNFDAFKLIVSCGAGSGYEDYIDRLARMEEESTVAFIGTLKDAGRDVPEIRQELCHMLSNALFNGIFETVAHGFSYTQARDYVHGLERFFTAGWYELLGMAVPESGRQKSNGQDNQDRQDRKDKGV</sequence>
<dbReference type="SUPFAM" id="SSF46689">
    <property type="entry name" value="Homeodomain-like"/>
    <property type="match status" value="1"/>
</dbReference>
<dbReference type="GO" id="GO:0003700">
    <property type="term" value="F:DNA-binding transcription factor activity"/>
    <property type="evidence" value="ECO:0007669"/>
    <property type="project" value="TreeGrafter"/>
</dbReference>
<dbReference type="Pfam" id="PF00440">
    <property type="entry name" value="TetR_N"/>
    <property type="match status" value="1"/>
</dbReference>
<dbReference type="STRING" id="857290.HMPREF9156_01194"/>
<comment type="caution">
    <text evidence="7">The sequence shown here is derived from an EMBL/GenBank/DDBJ whole genome shotgun (WGS) entry which is preliminary data.</text>
</comment>
<dbReference type="PROSITE" id="PS50977">
    <property type="entry name" value="HTH_TETR_2"/>
    <property type="match status" value="1"/>
</dbReference>
<evidence type="ECO:0000256" key="1">
    <source>
        <dbReference type="ARBA" id="ARBA00023015"/>
    </source>
</evidence>
<dbReference type="InterPro" id="IPR001647">
    <property type="entry name" value="HTH_TetR"/>
</dbReference>
<dbReference type="eggNOG" id="COG1309">
    <property type="taxonomic scope" value="Bacteria"/>
</dbReference>
<dbReference type="OrthoDB" id="4899232at2"/>
<dbReference type="Proteomes" id="UP000006415">
    <property type="component" value="Unassembled WGS sequence"/>
</dbReference>
<evidence type="ECO:0000313" key="7">
    <source>
        <dbReference type="EMBL" id="EJD64699.1"/>
    </source>
</evidence>
<feature type="DNA-binding region" description="H-T-H motif" evidence="4">
    <location>
        <begin position="147"/>
        <end position="166"/>
    </location>
</feature>
<feature type="domain" description="HTH tetR-type" evidence="6">
    <location>
        <begin position="124"/>
        <end position="184"/>
    </location>
</feature>
<proteinExistence type="predicted"/>
<dbReference type="InterPro" id="IPR050109">
    <property type="entry name" value="HTH-type_TetR-like_transc_reg"/>
</dbReference>
<keyword evidence="2 4" id="KW-0238">DNA-binding</keyword>
<keyword evidence="3" id="KW-0804">Transcription</keyword>